<keyword evidence="2" id="KW-1185">Reference proteome</keyword>
<dbReference type="EMBL" id="JARKIB010000275">
    <property type="protein sequence ID" value="KAJ7717571.1"/>
    <property type="molecule type" value="Genomic_DNA"/>
</dbReference>
<evidence type="ECO:0000313" key="2">
    <source>
        <dbReference type="Proteomes" id="UP001215598"/>
    </source>
</evidence>
<reference evidence="1" key="1">
    <citation type="submission" date="2023-03" db="EMBL/GenBank/DDBJ databases">
        <title>Massive genome expansion in bonnet fungi (Mycena s.s.) driven by repeated elements and novel gene families across ecological guilds.</title>
        <authorList>
            <consortium name="Lawrence Berkeley National Laboratory"/>
            <person name="Harder C.B."/>
            <person name="Miyauchi S."/>
            <person name="Viragh M."/>
            <person name="Kuo A."/>
            <person name="Thoen E."/>
            <person name="Andreopoulos B."/>
            <person name="Lu D."/>
            <person name="Skrede I."/>
            <person name="Drula E."/>
            <person name="Henrissat B."/>
            <person name="Morin E."/>
            <person name="Kohler A."/>
            <person name="Barry K."/>
            <person name="LaButti K."/>
            <person name="Morin E."/>
            <person name="Salamov A."/>
            <person name="Lipzen A."/>
            <person name="Mereny Z."/>
            <person name="Hegedus B."/>
            <person name="Baldrian P."/>
            <person name="Stursova M."/>
            <person name="Weitz H."/>
            <person name="Taylor A."/>
            <person name="Grigoriev I.V."/>
            <person name="Nagy L.G."/>
            <person name="Martin F."/>
            <person name="Kauserud H."/>
        </authorList>
    </citation>
    <scope>NUCLEOTIDE SEQUENCE</scope>
    <source>
        <strain evidence="1">CBHHK182m</strain>
    </source>
</reference>
<evidence type="ECO:0000313" key="1">
    <source>
        <dbReference type="EMBL" id="KAJ7717571.1"/>
    </source>
</evidence>
<gene>
    <name evidence="1" type="ORF">B0H16DRAFT_1476032</name>
</gene>
<dbReference type="Proteomes" id="UP001215598">
    <property type="component" value="Unassembled WGS sequence"/>
</dbReference>
<proteinExistence type="predicted"/>
<name>A0AAD7HCG6_9AGAR</name>
<dbReference type="AlphaFoldDB" id="A0AAD7HCG6"/>
<protein>
    <submittedName>
        <fullName evidence="1">Uncharacterized protein</fullName>
    </submittedName>
</protein>
<sequence length="381" mass="42851">MKKKTQSKFYAIKLELLNQRTIRLPSFHIERSRSVSILRNLAQAVTSDAYISLCSSSTLFARFLSSEQMHKSVSGLYSLLILPENVQSPWALVLRSPASNILLNPGLSGNENGATKCGLHTIAIVPYMNGASYLYTRSLEVNNRQVVSMKGQFIKPESHSAGSLSEFNVRPATLICGKRALIYTDKWSKLRDRTIKLTTTFLPSTKLQRIRTEANSNLYFHSPQDSTVPYSASEKEEERKSASCFKAGKAKITVGRTRRRKRSSVKEGQGCNNERSRWDGREIWMGSMDGRERCAYAGWVYRLPIKRARGVQAVEVARPRAICLCFPLDRAFESPKDVEHVAYGRRFVLSEGVAFLSHLLRVHDWKIQIVLNAGKSGVNGS</sequence>
<accession>A0AAD7HCG6</accession>
<comment type="caution">
    <text evidence="1">The sequence shown here is derived from an EMBL/GenBank/DDBJ whole genome shotgun (WGS) entry which is preliminary data.</text>
</comment>
<organism evidence="1 2">
    <name type="scientific">Mycena metata</name>
    <dbReference type="NCBI Taxonomy" id="1033252"/>
    <lineage>
        <taxon>Eukaryota</taxon>
        <taxon>Fungi</taxon>
        <taxon>Dikarya</taxon>
        <taxon>Basidiomycota</taxon>
        <taxon>Agaricomycotina</taxon>
        <taxon>Agaricomycetes</taxon>
        <taxon>Agaricomycetidae</taxon>
        <taxon>Agaricales</taxon>
        <taxon>Marasmiineae</taxon>
        <taxon>Mycenaceae</taxon>
        <taxon>Mycena</taxon>
    </lineage>
</organism>